<comment type="caution">
    <text evidence="8">The sequence shown here is derived from an EMBL/GenBank/DDBJ whole genome shotgun (WGS) entry which is preliminary data.</text>
</comment>
<feature type="coiled-coil region" evidence="5">
    <location>
        <begin position="439"/>
        <end position="537"/>
    </location>
</feature>
<dbReference type="PROSITE" id="PS50271">
    <property type="entry name" value="ZF_UBP"/>
    <property type="match status" value="1"/>
</dbReference>
<evidence type="ECO:0000256" key="4">
    <source>
        <dbReference type="PROSITE-ProRule" id="PRU00502"/>
    </source>
</evidence>
<evidence type="ECO:0000256" key="2">
    <source>
        <dbReference type="ARBA" id="ARBA00022771"/>
    </source>
</evidence>
<reference evidence="8 9" key="1">
    <citation type="submission" date="2024-10" db="EMBL/GenBank/DDBJ databases">
        <title>Updated reference genomes for cyclostephanoid diatoms.</title>
        <authorList>
            <person name="Roberts W.R."/>
            <person name="Alverson A.J."/>
        </authorList>
    </citation>
    <scope>NUCLEOTIDE SEQUENCE [LARGE SCALE GENOMIC DNA]</scope>
    <source>
        <strain evidence="8 9">AJA276-08</strain>
    </source>
</reference>
<evidence type="ECO:0000256" key="5">
    <source>
        <dbReference type="SAM" id="Coils"/>
    </source>
</evidence>
<dbReference type="InterPro" id="IPR001607">
    <property type="entry name" value="Znf_UBP"/>
</dbReference>
<evidence type="ECO:0000313" key="8">
    <source>
        <dbReference type="EMBL" id="KAL3765885.1"/>
    </source>
</evidence>
<dbReference type="EMBL" id="JALLAZ020001741">
    <property type="protein sequence ID" value="KAL3765885.1"/>
    <property type="molecule type" value="Genomic_DNA"/>
</dbReference>
<keyword evidence="5" id="KW-0175">Coiled coil</keyword>
<dbReference type="SMART" id="SM00290">
    <property type="entry name" value="ZnF_UBP"/>
    <property type="match status" value="1"/>
</dbReference>
<dbReference type="InterPro" id="IPR018957">
    <property type="entry name" value="Znf_C3HC4_RING-type"/>
</dbReference>
<dbReference type="PANTHER" id="PTHR24007">
    <property type="entry name" value="BRCA1-ASSOCIATED PROTEIN"/>
    <property type="match status" value="1"/>
</dbReference>
<evidence type="ECO:0000256" key="1">
    <source>
        <dbReference type="ARBA" id="ARBA00022723"/>
    </source>
</evidence>
<dbReference type="PANTHER" id="PTHR24007:SF7">
    <property type="entry name" value="BRCA1-ASSOCIATED PROTEIN"/>
    <property type="match status" value="1"/>
</dbReference>
<dbReference type="SUPFAM" id="SSF57850">
    <property type="entry name" value="RING/U-box"/>
    <property type="match status" value="2"/>
</dbReference>
<keyword evidence="1" id="KW-0479">Metal-binding</keyword>
<keyword evidence="3" id="KW-0862">Zinc</keyword>
<evidence type="ECO:0008006" key="10">
    <source>
        <dbReference type="Google" id="ProtNLM"/>
    </source>
</evidence>
<evidence type="ECO:0000259" key="6">
    <source>
        <dbReference type="PROSITE" id="PS50089"/>
    </source>
</evidence>
<dbReference type="GO" id="GO:0008270">
    <property type="term" value="F:zinc ion binding"/>
    <property type="evidence" value="ECO:0007669"/>
    <property type="project" value="UniProtKB-KW"/>
</dbReference>
<dbReference type="InterPro" id="IPR001841">
    <property type="entry name" value="Znf_RING"/>
</dbReference>
<keyword evidence="9" id="KW-1185">Reference proteome</keyword>
<dbReference type="AlphaFoldDB" id="A0ABD3MZJ2"/>
<sequence length="573" mass="64227">MVNVPPHQVPDGVLNLVRGHRPFIEHVRIVIGSSRLEEAEYRRQRGVNRAMDERHRMKADEKHGMRRSRSQTWACEEEKEGVDDDHHLNSSFDAISISKHADCNSNSRGTRGSRSTSLDFSHVNVRDVSAEEEKYSAEDRDNNNVGEDKNYHILFVMDSEDSAETFVTDLHRRPYTSLDESETCSVYHTFLVKGEDGVSLLGPFFASSTSSPNDTEHQCPVCLEMLCIPSQSSISAASSLDAPSSILTTVCNHSFHIDCLARWQDSPCPVCRYDHSGLNETLSRCQVCAATLRNYVCLICGAISCANGHTSPSTNEGVDQTPQAPSHLGHALQHYQETLHAYALDTETQHVWDFAGGGYVHRLLQNLEDGKIVEGTDPRLMEEERGLNLLINGGGGGATLPLTALERSTVPTYSSSSEDDEAIHRKLEGFAGQYYTLLKSQLEQQRIFYEGQLEAIRREHENSTRNGRQSTSDLISALKQERNQLEQRCMTLRRKHKKVSDSNAFLENMNECLEADKLSFRRQIADAQADLAEATQLTQQLLTPMEEKLSLLMLQLENGISEDTISDWKSPSK</sequence>
<evidence type="ECO:0000259" key="7">
    <source>
        <dbReference type="PROSITE" id="PS50271"/>
    </source>
</evidence>
<dbReference type="PROSITE" id="PS50089">
    <property type="entry name" value="ZF_RING_2"/>
    <property type="match status" value="1"/>
</dbReference>
<feature type="domain" description="UBP-type" evidence="7">
    <location>
        <begin position="269"/>
        <end position="379"/>
    </location>
</feature>
<organism evidence="8 9">
    <name type="scientific">Stephanodiscus triporus</name>
    <dbReference type="NCBI Taxonomy" id="2934178"/>
    <lineage>
        <taxon>Eukaryota</taxon>
        <taxon>Sar</taxon>
        <taxon>Stramenopiles</taxon>
        <taxon>Ochrophyta</taxon>
        <taxon>Bacillariophyta</taxon>
        <taxon>Coscinodiscophyceae</taxon>
        <taxon>Thalassiosirophycidae</taxon>
        <taxon>Stephanodiscales</taxon>
        <taxon>Stephanodiscaceae</taxon>
        <taxon>Stephanodiscus</taxon>
    </lineage>
</organism>
<gene>
    <name evidence="8" type="ORF">ACHAW5_002118</name>
</gene>
<dbReference type="Gene3D" id="3.30.40.10">
    <property type="entry name" value="Zinc/RING finger domain, C3HC4 (zinc finger)"/>
    <property type="match status" value="2"/>
</dbReference>
<evidence type="ECO:0000313" key="9">
    <source>
        <dbReference type="Proteomes" id="UP001530315"/>
    </source>
</evidence>
<protein>
    <recommendedName>
        <fullName evidence="10">BRCA1-associated protein</fullName>
    </recommendedName>
</protein>
<dbReference type="InterPro" id="IPR013083">
    <property type="entry name" value="Znf_RING/FYVE/PHD"/>
</dbReference>
<evidence type="ECO:0000256" key="3">
    <source>
        <dbReference type="ARBA" id="ARBA00022833"/>
    </source>
</evidence>
<feature type="domain" description="RING-type" evidence="6">
    <location>
        <begin position="219"/>
        <end position="272"/>
    </location>
</feature>
<name>A0ABD3MZJ2_9STRA</name>
<keyword evidence="2 4" id="KW-0863">Zinc-finger</keyword>
<dbReference type="Pfam" id="PF02148">
    <property type="entry name" value="zf-UBP"/>
    <property type="match status" value="1"/>
</dbReference>
<dbReference type="CDD" id="cd16457">
    <property type="entry name" value="RING-H2_BRAP2"/>
    <property type="match status" value="1"/>
</dbReference>
<accession>A0ABD3MZJ2</accession>
<dbReference type="Proteomes" id="UP001530315">
    <property type="component" value="Unassembled WGS sequence"/>
</dbReference>
<dbReference type="InterPro" id="IPR047243">
    <property type="entry name" value="RING-H2_BRAP2"/>
</dbReference>
<dbReference type="Pfam" id="PF00097">
    <property type="entry name" value="zf-C3HC4"/>
    <property type="match status" value="1"/>
</dbReference>
<dbReference type="SMART" id="SM00184">
    <property type="entry name" value="RING"/>
    <property type="match status" value="1"/>
</dbReference>
<proteinExistence type="predicted"/>